<geneLocation type="plasmid" evidence="3">
    <name>patcfbp5877b</name>
</geneLocation>
<dbReference type="SUPFAM" id="SSF53474">
    <property type="entry name" value="alpha/beta-Hydrolases"/>
    <property type="match status" value="1"/>
</dbReference>
<keyword evidence="2" id="KW-0614">Plasmid</keyword>
<dbReference type="GO" id="GO:0016020">
    <property type="term" value="C:membrane"/>
    <property type="evidence" value="ECO:0007669"/>
    <property type="project" value="TreeGrafter"/>
</dbReference>
<dbReference type="AlphaFoldDB" id="A0AAE6BHL7"/>
<dbReference type="RefSeq" id="WP_080830805.1">
    <property type="nucleotide sequence ID" value="NZ_CP039891.1"/>
</dbReference>
<dbReference type="PRINTS" id="PR00111">
    <property type="entry name" value="ABHYDROLASE"/>
</dbReference>
<accession>A0AAE6BHL7</accession>
<dbReference type="EMBL" id="CP039900">
    <property type="protein sequence ID" value="QCL82853.1"/>
    <property type="molecule type" value="Genomic_DNA"/>
</dbReference>
<dbReference type="Proteomes" id="UP000298579">
    <property type="component" value="Plasmid pAtCFBP5877b"/>
</dbReference>
<name>A0AAE6BHL7_AGRTU</name>
<dbReference type="Pfam" id="PF00561">
    <property type="entry name" value="Abhydrolase_1"/>
    <property type="match status" value="1"/>
</dbReference>
<dbReference type="InterPro" id="IPR029058">
    <property type="entry name" value="AB_hydrolase_fold"/>
</dbReference>
<evidence type="ECO:0000313" key="2">
    <source>
        <dbReference type="EMBL" id="QCL82853.1"/>
    </source>
</evidence>
<feature type="domain" description="AB hydrolase-1" evidence="1">
    <location>
        <begin position="32"/>
        <end position="266"/>
    </location>
</feature>
<evidence type="ECO:0000259" key="1">
    <source>
        <dbReference type="Pfam" id="PF00561"/>
    </source>
</evidence>
<gene>
    <name evidence="2" type="ORF">CFBP5877_27550</name>
</gene>
<dbReference type="GO" id="GO:0046464">
    <property type="term" value="P:acylglycerol catabolic process"/>
    <property type="evidence" value="ECO:0007669"/>
    <property type="project" value="TreeGrafter"/>
</dbReference>
<evidence type="ECO:0000313" key="3">
    <source>
        <dbReference type="Proteomes" id="UP000298579"/>
    </source>
</evidence>
<dbReference type="InterPro" id="IPR000073">
    <property type="entry name" value="AB_hydrolase_1"/>
</dbReference>
<dbReference type="Gene3D" id="3.40.50.1820">
    <property type="entry name" value="alpha/beta hydrolase"/>
    <property type="match status" value="1"/>
</dbReference>
<reference evidence="2 3" key="1">
    <citation type="submission" date="2019-04" db="EMBL/GenBank/DDBJ databases">
        <title>Complete genome sequence of Agrobacterium tumefaciens CFBP5877.</title>
        <authorList>
            <person name="Huang Y.-Y."/>
            <person name="Chiang H.-Y."/>
            <person name="Chou L."/>
            <person name="Lai E.-M."/>
            <person name="Kuo C.-H."/>
        </authorList>
    </citation>
    <scope>NUCLEOTIDE SEQUENCE [LARGE SCALE GENOMIC DNA]</scope>
    <source>
        <strain evidence="2 3">CFBP5877</strain>
        <plasmid evidence="3">patcfbp5877b</plasmid>
    </source>
</reference>
<dbReference type="PANTHER" id="PTHR43798">
    <property type="entry name" value="MONOACYLGLYCEROL LIPASE"/>
    <property type="match status" value="1"/>
</dbReference>
<sequence length="284" mass="30266">MTMNYSNAPTRSVDVGGTPFVYREIGTPGGVPIVFLHHFTAVLEDWDPRVIDGLAKNHHVVIFNNRGVGGSGGETPTSVQEMARDAVAFIGALGHKTVDLVGFSLGGFIAQVIAVDNPGLVRKLILAGTGPAGADLADAATPNPPLDLEGVIAKAQAAGKHPKHLLFFTQTAAGQMEANAFLARLDEREDDRDHAVTPETIHAQTEAIGKWNREAPVGLTELNIPTLIVNGDRDVMVPTARSLELLRLIPDSRLSIYPDAGHGGLFQFHALFVEQAHGFLTEPA</sequence>
<protein>
    <submittedName>
        <fullName evidence="2">Alpha/beta hydrolase</fullName>
    </submittedName>
</protein>
<dbReference type="GO" id="GO:0047372">
    <property type="term" value="F:monoacylglycerol lipase activity"/>
    <property type="evidence" value="ECO:0007669"/>
    <property type="project" value="TreeGrafter"/>
</dbReference>
<dbReference type="PANTHER" id="PTHR43798:SF5">
    <property type="entry name" value="MONOACYLGLYCEROL LIPASE ABHD6"/>
    <property type="match status" value="1"/>
</dbReference>
<proteinExistence type="predicted"/>
<dbReference type="InterPro" id="IPR050266">
    <property type="entry name" value="AB_hydrolase_sf"/>
</dbReference>
<organism evidence="2 3">
    <name type="scientific">Agrobacterium tumefaciens</name>
    <dbReference type="NCBI Taxonomy" id="358"/>
    <lineage>
        <taxon>Bacteria</taxon>
        <taxon>Pseudomonadati</taxon>
        <taxon>Pseudomonadota</taxon>
        <taxon>Alphaproteobacteria</taxon>
        <taxon>Hyphomicrobiales</taxon>
        <taxon>Rhizobiaceae</taxon>
        <taxon>Rhizobium/Agrobacterium group</taxon>
        <taxon>Agrobacterium</taxon>
        <taxon>Agrobacterium tumefaciens complex</taxon>
    </lineage>
</organism>
<keyword evidence="2" id="KW-0378">Hydrolase</keyword>